<evidence type="ECO:0000313" key="2">
    <source>
        <dbReference type="EMBL" id="MEE9653567.1"/>
    </source>
</evidence>
<comment type="caution">
    <text evidence="2">The sequence shown here is derived from an EMBL/GenBank/DDBJ whole genome shotgun (WGS) entry which is preliminary data.</text>
</comment>
<dbReference type="Proteomes" id="UP001331691">
    <property type="component" value="Unassembled WGS sequence"/>
</dbReference>
<gene>
    <name evidence="2" type="ORF">V4836_05225</name>
</gene>
<organism evidence="2 3">
    <name type="scientific">Kluyvera ascorbata</name>
    <dbReference type="NCBI Taxonomy" id="51288"/>
    <lineage>
        <taxon>Bacteria</taxon>
        <taxon>Pseudomonadati</taxon>
        <taxon>Pseudomonadota</taxon>
        <taxon>Gammaproteobacteria</taxon>
        <taxon>Enterobacterales</taxon>
        <taxon>Enterobacteriaceae</taxon>
        <taxon>Kluyvera</taxon>
    </lineage>
</organism>
<evidence type="ECO:0000313" key="3">
    <source>
        <dbReference type="Proteomes" id="UP001331691"/>
    </source>
</evidence>
<name>A0AB35X545_9ENTR</name>
<keyword evidence="1" id="KW-1133">Transmembrane helix</keyword>
<dbReference type="AlphaFoldDB" id="A0AB35X545"/>
<keyword evidence="1" id="KW-0812">Transmembrane</keyword>
<dbReference type="RefSeq" id="WP_331387838.1">
    <property type="nucleotide sequence ID" value="NZ_JAZKKV010000001.1"/>
</dbReference>
<reference evidence="2 3" key="1">
    <citation type="submission" date="2023-10" db="EMBL/GenBank/DDBJ databases">
        <title>Wastewater isolates of ESBL- and carbapenemase-producing Gram-negative bacteria from New Zealand.</title>
        <authorList>
            <person name="Straub C."/>
            <person name="Weaver L."/>
            <person name="Cornelius A."/>
            <person name="Mcgill E."/>
            <person name="Dyet K."/>
            <person name="White L."/>
            <person name="Pattis I."/>
        </authorList>
    </citation>
    <scope>NUCLEOTIDE SEQUENCE [LARGE SCALE GENOMIC DNA]</scope>
    <source>
        <strain evidence="2 3">ESBL09</strain>
    </source>
</reference>
<accession>A0AB35X545</accession>
<dbReference type="InterPro" id="IPR025091">
    <property type="entry name" value="DUF4019"/>
</dbReference>
<dbReference type="EMBL" id="JAZKKV010000001">
    <property type="protein sequence ID" value="MEE9653567.1"/>
    <property type="molecule type" value="Genomic_DNA"/>
</dbReference>
<keyword evidence="1" id="KW-0472">Membrane</keyword>
<evidence type="ECO:0000256" key="1">
    <source>
        <dbReference type="SAM" id="Phobius"/>
    </source>
</evidence>
<proteinExistence type="predicted"/>
<feature type="transmembrane region" description="Helical" evidence="1">
    <location>
        <begin position="71"/>
        <end position="92"/>
    </location>
</feature>
<keyword evidence="3" id="KW-1185">Reference proteome</keyword>
<sequence length="224" mass="24533">MAARTSKLSIEKALLFSFAVFFVIIMLILVVAIPTPTQMQWRVFGLVLAMIGGGFGAMLPGALEVNVSKTIKAAGAAGFFVIVYFFNPVGLVSNDPFSDFPPPPNSADGQKVAEKMLSEVNNGKYSELYESMHPEFKAMYNLEQFIALSNNVRAPFGKAVKSTYSGTLSSKIFSPRGYTLNISYVSEFPDGSKIMETPVVFASDSSTWHPFGYMVQPIKNNHDK</sequence>
<feature type="transmembrane region" description="Helical" evidence="1">
    <location>
        <begin position="39"/>
        <end position="59"/>
    </location>
</feature>
<dbReference type="Pfam" id="PF13211">
    <property type="entry name" value="DUF4019"/>
    <property type="match status" value="1"/>
</dbReference>
<protein>
    <submittedName>
        <fullName evidence="2">DUF4019 domain-containing protein</fullName>
    </submittedName>
</protein>
<feature type="transmembrane region" description="Helical" evidence="1">
    <location>
        <begin position="12"/>
        <end position="33"/>
    </location>
</feature>